<evidence type="ECO:0000256" key="1">
    <source>
        <dbReference type="SAM" id="MobiDB-lite"/>
    </source>
</evidence>
<evidence type="ECO:0000313" key="3">
    <source>
        <dbReference type="Proteomes" id="UP000011717"/>
    </source>
</evidence>
<proteinExistence type="predicted"/>
<protein>
    <submittedName>
        <fullName evidence="2">Uncharacterized protein</fullName>
    </submittedName>
</protein>
<feature type="region of interest" description="Disordered" evidence="1">
    <location>
        <begin position="166"/>
        <end position="205"/>
    </location>
</feature>
<evidence type="ECO:0000313" key="2">
    <source>
        <dbReference type="EMBL" id="EMD82141.1"/>
    </source>
</evidence>
<organism evidence="2 3">
    <name type="scientific">Pacificimonas flava</name>
    <dbReference type="NCBI Taxonomy" id="1234595"/>
    <lineage>
        <taxon>Bacteria</taxon>
        <taxon>Pseudomonadati</taxon>
        <taxon>Pseudomonadota</taxon>
        <taxon>Alphaproteobacteria</taxon>
        <taxon>Sphingomonadales</taxon>
        <taxon>Sphingosinicellaceae</taxon>
        <taxon>Pacificimonas</taxon>
    </lineage>
</organism>
<comment type="caution">
    <text evidence="2">The sequence shown here is derived from an EMBL/GenBank/DDBJ whole genome shotgun (WGS) entry which is preliminary data.</text>
</comment>
<name>M2TKD2_9SPHN</name>
<dbReference type="EMBL" id="AMRV01000009">
    <property type="protein sequence ID" value="EMD82141.1"/>
    <property type="molecule type" value="Genomic_DNA"/>
</dbReference>
<gene>
    <name evidence="2" type="ORF">C725_2427</name>
</gene>
<feature type="compositionally biased region" description="Low complexity" evidence="1">
    <location>
        <begin position="186"/>
        <end position="205"/>
    </location>
</feature>
<reference evidence="2 3" key="1">
    <citation type="journal article" date="2013" name="Genome Announc.">
        <title>Draft Genome Sequence of Strain JLT2015T, Belonging to the Family Sphingomonadaceae of the Alphaproteobacteria.</title>
        <authorList>
            <person name="Tang K."/>
            <person name="Liu K."/>
            <person name="Li S."/>
            <person name="Jiao N."/>
        </authorList>
    </citation>
    <scope>NUCLEOTIDE SEQUENCE [LARGE SCALE GENOMIC DNA]</scope>
    <source>
        <strain evidence="2 3">JLT2015</strain>
    </source>
</reference>
<dbReference type="Proteomes" id="UP000011717">
    <property type="component" value="Unassembled WGS sequence"/>
</dbReference>
<accession>M2TKD2</accession>
<dbReference type="RefSeq" id="WP_008603270.1">
    <property type="nucleotide sequence ID" value="NZ_AMRV01000009.1"/>
</dbReference>
<sequence length="234" mass="24688">MTNLGSIGLGAVTLAAALGFYMSSYMVSAEREGIEDLTLQIAADNAAIDRLNAELGVRASLSRLEDINDKVWALQPPRPAQIVQGGTQLAALLPPLKAEEQPQLLYASAEAGDMPQVAEPSGRVQLAALGVESVDRTERERPRVQQANYVTSERAAPRFLKASASVEAAPRPAPSAQIAQAEPRAKPTAPKPAIAAPAKTAPAPAKDLFSDDFLAEVETAATLERAGFQKVALR</sequence>
<dbReference type="OrthoDB" id="9893236at2"/>
<dbReference type="AlphaFoldDB" id="M2TKD2"/>
<keyword evidence="3" id="KW-1185">Reference proteome</keyword>